<dbReference type="InterPro" id="IPR011037">
    <property type="entry name" value="Pyrv_Knase-like_insert_dom_sf"/>
</dbReference>
<dbReference type="GO" id="GO:0030170">
    <property type="term" value="F:pyridoxal phosphate binding"/>
    <property type="evidence" value="ECO:0007669"/>
    <property type="project" value="InterPro"/>
</dbReference>
<feature type="domain" description="MOSC" evidence="1">
    <location>
        <begin position="93"/>
        <end position="232"/>
    </location>
</feature>
<evidence type="ECO:0000259" key="1">
    <source>
        <dbReference type="PROSITE" id="PS51340"/>
    </source>
</evidence>
<proteinExistence type="predicted"/>
<dbReference type="SUPFAM" id="SSF50800">
    <property type="entry name" value="PK beta-barrel domain-like"/>
    <property type="match status" value="1"/>
</dbReference>
<dbReference type="OrthoDB" id="9793178at2"/>
<name>A0A1H9UDI1_9MICO</name>
<organism evidence="2 3">
    <name type="scientific">Pedococcus cremeus</name>
    <dbReference type="NCBI Taxonomy" id="587636"/>
    <lineage>
        <taxon>Bacteria</taxon>
        <taxon>Bacillati</taxon>
        <taxon>Actinomycetota</taxon>
        <taxon>Actinomycetes</taxon>
        <taxon>Micrococcales</taxon>
        <taxon>Intrasporangiaceae</taxon>
        <taxon>Pedococcus</taxon>
    </lineage>
</organism>
<accession>A0A1H9UDI1</accession>
<evidence type="ECO:0000313" key="3">
    <source>
        <dbReference type="Proteomes" id="UP000199019"/>
    </source>
</evidence>
<dbReference type="InterPro" id="IPR005303">
    <property type="entry name" value="MOCOS_middle"/>
</dbReference>
<dbReference type="Gene3D" id="2.40.33.20">
    <property type="entry name" value="PK beta-barrel domain-like"/>
    <property type="match status" value="1"/>
</dbReference>
<sequence length="232" mass="25357">MVTLGRLVELWRFPVKSMAGERLTSVEVDDRGLVGDREWAVYDEEGRLASGKRTNRFRRMDEVFTLSARTVDDHVEVLLPDGRQVVAGEGPADLALSDHFGEEVELAPEADIAHQDAGQVSLVGTATLRELGTMCGLDEPVDPRHLRANLVVETAEPFEEEGWVDREVRAGQVVLRVVERIERCRMVDLEQVGLPALGGLLKVVGAERDLCAGVYADVVESGAIAEGDQLTG</sequence>
<dbReference type="RefSeq" id="WP_091757481.1">
    <property type="nucleotide sequence ID" value="NZ_FOHB01000003.1"/>
</dbReference>
<dbReference type="Pfam" id="PF03476">
    <property type="entry name" value="MOSC_N"/>
    <property type="match status" value="1"/>
</dbReference>
<reference evidence="3" key="1">
    <citation type="submission" date="2016-10" db="EMBL/GenBank/DDBJ databases">
        <authorList>
            <person name="Varghese N."/>
            <person name="Submissions S."/>
        </authorList>
    </citation>
    <scope>NUCLEOTIDE SEQUENCE [LARGE SCALE GENOMIC DNA]</scope>
    <source>
        <strain evidence="3">CGMCC 1.6963</strain>
    </source>
</reference>
<dbReference type="GO" id="GO:0030151">
    <property type="term" value="F:molybdenum ion binding"/>
    <property type="evidence" value="ECO:0007669"/>
    <property type="project" value="InterPro"/>
</dbReference>
<evidence type="ECO:0000313" key="2">
    <source>
        <dbReference type="EMBL" id="SES07123.1"/>
    </source>
</evidence>
<dbReference type="STRING" id="587636.SAMN05216199_1852"/>
<dbReference type="GO" id="GO:0003824">
    <property type="term" value="F:catalytic activity"/>
    <property type="evidence" value="ECO:0007669"/>
    <property type="project" value="InterPro"/>
</dbReference>
<gene>
    <name evidence="2" type="ORF">SAMN05216199_1852</name>
</gene>
<dbReference type="InterPro" id="IPR005302">
    <property type="entry name" value="MoCF_Sase_C"/>
</dbReference>
<dbReference type="Proteomes" id="UP000199019">
    <property type="component" value="Unassembled WGS sequence"/>
</dbReference>
<dbReference type="Pfam" id="PF03473">
    <property type="entry name" value="MOSC"/>
    <property type="match status" value="1"/>
</dbReference>
<keyword evidence="3" id="KW-1185">Reference proteome</keyword>
<dbReference type="PROSITE" id="PS51340">
    <property type="entry name" value="MOSC"/>
    <property type="match status" value="1"/>
</dbReference>
<dbReference type="AlphaFoldDB" id="A0A1H9UDI1"/>
<dbReference type="EMBL" id="FOHB01000003">
    <property type="protein sequence ID" value="SES07123.1"/>
    <property type="molecule type" value="Genomic_DNA"/>
</dbReference>
<protein>
    <recommendedName>
        <fullName evidence="1">MOSC domain-containing protein</fullName>
    </recommendedName>
</protein>